<dbReference type="CDD" id="cd07438">
    <property type="entry name" value="PHP_HisPPase_AMP"/>
    <property type="match status" value="1"/>
</dbReference>
<dbReference type="InterPro" id="IPR052018">
    <property type="entry name" value="PHP_domain"/>
</dbReference>
<dbReference type="AlphaFoldDB" id="A0A101HUR8"/>
<dbReference type="Gene3D" id="3.20.20.140">
    <property type="entry name" value="Metal-dependent hydrolases"/>
    <property type="match status" value="1"/>
</dbReference>
<dbReference type="Pfam" id="PF02811">
    <property type="entry name" value="PHP"/>
    <property type="match status" value="1"/>
</dbReference>
<dbReference type="InterPro" id="IPR004013">
    <property type="entry name" value="PHP_dom"/>
</dbReference>
<protein>
    <submittedName>
        <fullName evidence="2">Putative metal-dependent phosphoesterase</fullName>
    </submittedName>
</protein>
<dbReference type="InterPro" id="IPR003141">
    <property type="entry name" value="Pol/His_phosphatase_N"/>
</dbReference>
<gene>
    <name evidence="2" type="ORF">XD97_0188</name>
</gene>
<dbReference type="Proteomes" id="UP000054705">
    <property type="component" value="Unassembled WGS sequence"/>
</dbReference>
<dbReference type="SMART" id="SM00481">
    <property type="entry name" value="POLIIIAc"/>
    <property type="match status" value="1"/>
</dbReference>
<accession>A0A101HUR8</accession>
<dbReference type="GO" id="GO:0004534">
    <property type="term" value="F:5'-3' RNA exonuclease activity"/>
    <property type="evidence" value="ECO:0007669"/>
    <property type="project" value="TreeGrafter"/>
</dbReference>
<dbReference type="EMBL" id="LGGS01000032">
    <property type="protein sequence ID" value="KUK83408.1"/>
    <property type="molecule type" value="Genomic_DNA"/>
</dbReference>
<dbReference type="PANTHER" id="PTHR42924">
    <property type="entry name" value="EXONUCLEASE"/>
    <property type="match status" value="1"/>
</dbReference>
<feature type="domain" description="Polymerase/histidinol phosphatase N-terminal" evidence="1">
    <location>
        <begin position="3"/>
        <end position="68"/>
    </location>
</feature>
<name>A0A101HUR8_9FIRM</name>
<evidence type="ECO:0000259" key="1">
    <source>
        <dbReference type="SMART" id="SM00481"/>
    </source>
</evidence>
<proteinExistence type="predicted"/>
<dbReference type="GO" id="GO:0035312">
    <property type="term" value="F:5'-3' DNA exonuclease activity"/>
    <property type="evidence" value="ECO:0007669"/>
    <property type="project" value="TreeGrafter"/>
</dbReference>
<dbReference type="SUPFAM" id="SSF89550">
    <property type="entry name" value="PHP domain-like"/>
    <property type="match status" value="1"/>
</dbReference>
<organism evidence="2 3">
    <name type="scientific">Pelotomaculum thermopropionicum</name>
    <dbReference type="NCBI Taxonomy" id="110500"/>
    <lineage>
        <taxon>Bacteria</taxon>
        <taxon>Bacillati</taxon>
        <taxon>Bacillota</taxon>
        <taxon>Clostridia</taxon>
        <taxon>Eubacteriales</taxon>
        <taxon>Desulfotomaculaceae</taxon>
        <taxon>Pelotomaculum</taxon>
    </lineage>
</organism>
<dbReference type="InterPro" id="IPR016195">
    <property type="entry name" value="Pol/histidinol_Pase-like"/>
</dbReference>
<sequence length="278" mass="30115">MSADLHVHTTASDGTDGPEEVVCRAKILGLKAIAVTDHDTVDGVEPALAAGRLSDIEVVTGVELGAQYLGKELHLLGYSIDTDNYILKDKLSFLIGERKSRIFKMVQKVQNLGIPVSCEEVLAVSRSGSVGRPHLATVLIKAGVVNNITEAFNKYIGFGCPAYVPRYKLHPVEAINIINKAGGVSVLAHPGQNNAHELLDMLMNAGLAGLEVYHPAHSREQEYFYFSLAREHGLIITGGSDYHGHGHKTGNHLGSVTVPYGSVKEIVKKKWYNNGRKT</sequence>
<evidence type="ECO:0000313" key="3">
    <source>
        <dbReference type="Proteomes" id="UP000054705"/>
    </source>
</evidence>
<dbReference type="Gene3D" id="1.10.150.650">
    <property type="match status" value="1"/>
</dbReference>
<dbReference type="PANTHER" id="PTHR42924:SF3">
    <property type="entry name" value="POLYMERASE_HISTIDINOL PHOSPHATASE N-TERMINAL DOMAIN-CONTAINING PROTEIN"/>
    <property type="match status" value="1"/>
</dbReference>
<evidence type="ECO:0000313" key="2">
    <source>
        <dbReference type="EMBL" id="KUK83408.1"/>
    </source>
</evidence>
<reference evidence="3" key="1">
    <citation type="journal article" date="2015" name="MBio">
        <title>Genome-Resolved Metagenomic Analysis Reveals Roles for Candidate Phyla and Other Microbial Community Members in Biogeochemical Transformations in Oil Reservoirs.</title>
        <authorList>
            <person name="Hu P."/>
            <person name="Tom L."/>
            <person name="Singh A."/>
            <person name="Thomas B.C."/>
            <person name="Baker B.J."/>
            <person name="Piceno Y.M."/>
            <person name="Andersen G.L."/>
            <person name="Banfield J.F."/>
        </authorList>
    </citation>
    <scope>NUCLEOTIDE SEQUENCE [LARGE SCALE GENOMIC DNA]</scope>
</reference>
<comment type="caution">
    <text evidence="2">The sequence shown here is derived from an EMBL/GenBank/DDBJ whole genome shotgun (WGS) entry which is preliminary data.</text>
</comment>